<dbReference type="InterPro" id="IPR036890">
    <property type="entry name" value="HATPase_C_sf"/>
</dbReference>
<feature type="domain" description="HAMP" evidence="26">
    <location>
        <begin position="202"/>
        <end position="254"/>
    </location>
</feature>
<name>A0ABQ6ISR2_9MICO</name>
<comment type="subcellular location">
    <subcellularLocation>
        <location evidence="4">Cell membrane</location>
        <topology evidence="4">Multi-pass membrane protein</topology>
    </subcellularLocation>
</comment>
<feature type="transmembrane region" description="Helical" evidence="24">
    <location>
        <begin position="12"/>
        <end position="36"/>
    </location>
</feature>
<evidence type="ECO:0000256" key="1">
    <source>
        <dbReference type="ARBA" id="ARBA00000085"/>
    </source>
</evidence>
<keyword evidence="11 27" id="KW-0418">Kinase</keyword>
<evidence type="ECO:0000256" key="2">
    <source>
        <dbReference type="ARBA" id="ARBA00001936"/>
    </source>
</evidence>
<keyword evidence="9 24" id="KW-0812">Transmembrane</keyword>
<dbReference type="EC" id="2.7.13.3" evidence="5"/>
<evidence type="ECO:0000256" key="16">
    <source>
        <dbReference type="ARBA" id="ARBA00022989"/>
    </source>
</evidence>
<keyword evidence="13" id="KW-0067">ATP-binding</keyword>
<keyword evidence="10" id="KW-0547">Nucleotide-binding</keyword>
<evidence type="ECO:0000259" key="25">
    <source>
        <dbReference type="PROSITE" id="PS50109"/>
    </source>
</evidence>
<dbReference type="InterPro" id="IPR003594">
    <property type="entry name" value="HATPase_dom"/>
</dbReference>
<proteinExistence type="predicted"/>
<accession>A0ABQ6ISR2</accession>
<dbReference type="EMBL" id="BSUO01000001">
    <property type="protein sequence ID" value="GMA40955.1"/>
    <property type="molecule type" value="Genomic_DNA"/>
</dbReference>
<evidence type="ECO:0000256" key="24">
    <source>
        <dbReference type="SAM" id="Phobius"/>
    </source>
</evidence>
<evidence type="ECO:0000256" key="9">
    <source>
        <dbReference type="ARBA" id="ARBA00022692"/>
    </source>
</evidence>
<evidence type="ECO:0000256" key="12">
    <source>
        <dbReference type="ARBA" id="ARBA00022801"/>
    </source>
</evidence>
<keyword evidence="28" id="KW-1185">Reference proteome</keyword>
<keyword evidence="19" id="KW-0843">Virulence</keyword>
<evidence type="ECO:0000256" key="23">
    <source>
        <dbReference type="SAM" id="MobiDB-lite"/>
    </source>
</evidence>
<dbReference type="Pfam" id="PF02518">
    <property type="entry name" value="HATPase_c"/>
    <property type="match status" value="1"/>
</dbReference>
<evidence type="ECO:0000256" key="8">
    <source>
        <dbReference type="ARBA" id="ARBA00022679"/>
    </source>
</evidence>
<dbReference type="SUPFAM" id="SSF158472">
    <property type="entry name" value="HAMP domain-like"/>
    <property type="match status" value="1"/>
</dbReference>
<dbReference type="Gene3D" id="3.30.565.10">
    <property type="entry name" value="Histidine kinase-like ATPase, C-terminal domain"/>
    <property type="match status" value="1"/>
</dbReference>
<dbReference type="InterPro" id="IPR036097">
    <property type="entry name" value="HisK_dim/P_sf"/>
</dbReference>
<gene>
    <name evidence="27" type="ORF">GCM10025883_30000</name>
</gene>
<comment type="cofactor">
    <cofactor evidence="2">
        <name>Mn(2+)</name>
        <dbReference type="ChEBI" id="CHEBI:29035"/>
    </cofactor>
</comment>
<dbReference type="Pfam" id="PF00512">
    <property type="entry name" value="HisKA"/>
    <property type="match status" value="1"/>
</dbReference>
<sequence>MRGERRGVGVTTRIIVGVVVLTALGLVFSAVVAGIVHQRVVHARVDQALSQEVAELRTLAQEGRDAEGERFATLEHLLFEALRRNVPDHHEDFLVLIDGQIPFVASWEPRFTDREVQALAASASRIAPDTAPQLADLDHEGRRIRYVAVPVRVAGDPSQGVFVAAVDLDAEYDEATGMHRAYAVSAGLALLVVGVVSTLLLWRQLRPLRRLAATAERITEEDLSERIPEQGADDLARLTRTVNGMLDRLDRAFRDQRALLDDVGHELRTPLTIVSGHLEMMDATDPDDVAETRVLCLDELDRMSRLVDELVLLARSARPDFVDLRPTDIDDVVTGVLDRVRPLADRTWGIDATSGAVIDVDPNRLTQALLQLTSNAIRHTAEGDRIALGAVRSGDEVEVWVRDTGPGVPPEDQDAIFERFQRGSAPSGSGSGLGLSIVAAIAEAHGGRVDYRGMPGAGATFVISIPAQSTQAAPGVGPDRSEMSGHSDRTLEESS</sequence>
<dbReference type="InterPro" id="IPR050980">
    <property type="entry name" value="2C_sensor_his_kinase"/>
</dbReference>
<feature type="transmembrane region" description="Helical" evidence="24">
    <location>
        <begin position="181"/>
        <end position="202"/>
    </location>
</feature>
<dbReference type="PANTHER" id="PTHR44936:SF9">
    <property type="entry name" value="SENSOR PROTEIN CREC"/>
    <property type="match status" value="1"/>
</dbReference>
<dbReference type="Proteomes" id="UP001157126">
    <property type="component" value="Unassembled WGS sequence"/>
</dbReference>
<keyword evidence="8" id="KW-0808">Transferase</keyword>
<evidence type="ECO:0000313" key="28">
    <source>
        <dbReference type="Proteomes" id="UP001157126"/>
    </source>
</evidence>
<dbReference type="Gene3D" id="6.10.340.10">
    <property type="match status" value="1"/>
</dbReference>
<reference evidence="28" key="1">
    <citation type="journal article" date="2019" name="Int. J. Syst. Evol. Microbiol.">
        <title>The Global Catalogue of Microorganisms (GCM) 10K type strain sequencing project: providing services to taxonomists for standard genome sequencing and annotation.</title>
        <authorList>
            <consortium name="The Broad Institute Genomics Platform"/>
            <consortium name="The Broad Institute Genome Sequencing Center for Infectious Disease"/>
            <person name="Wu L."/>
            <person name="Ma J."/>
        </authorList>
    </citation>
    <scope>NUCLEOTIDE SEQUENCE [LARGE SCALE GENOMIC DNA]</scope>
    <source>
        <strain evidence="28">NBRC 113072</strain>
    </source>
</reference>
<dbReference type="PROSITE" id="PS50885">
    <property type="entry name" value="HAMP"/>
    <property type="match status" value="1"/>
</dbReference>
<keyword evidence="6" id="KW-1003">Cell membrane</keyword>
<dbReference type="InterPro" id="IPR005467">
    <property type="entry name" value="His_kinase_dom"/>
</dbReference>
<dbReference type="SUPFAM" id="SSF47384">
    <property type="entry name" value="Homodimeric domain of signal transducing histidine kinase"/>
    <property type="match status" value="1"/>
</dbReference>
<evidence type="ECO:0000256" key="11">
    <source>
        <dbReference type="ARBA" id="ARBA00022777"/>
    </source>
</evidence>
<keyword evidence="14" id="KW-0460">Magnesium</keyword>
<dbReference type="SMART" id="SM00387">
    <property type="entry name" value="HATPase_c"/>
    <property type="match status" value="1"/>
</dbReference>
<evidence type="ECO:0000256" key="13">
    <source>
        <dbReference type="ARBA" id="ARBA00022840"/>
    </source>
</evidence>
<keyword evidence="17" id="KW-0902">Two-component regulatory system</keyword>
<dbReference type="InterPro" id="IPR003660">
    <property type="entry name" value="HAMP_dom"/>
</dbReference>
<keyword evidence="18" id="KW-0346">Stress response</keyword>
<dbReference type="InterPro" id="IPR003661">
    <property type="entry name" value="HisK_dim/P_dom"/>
</dbReference>
<evidence type="ECO:0000256" key="3">
    <source>
        <dbReference type="ARBA" id="ARBA00001946"/>
    </source>
</evidence>
<evidence type="ECO:0000259" key="26">
    <source>
        <dbReference type="PROSITE" id="PS50885"/>
    </source>
</evidence>
<keyword evidence="20" id="KW-0464">Manganese</keyword>
<dbReference type="CDD" id="cd06225">
    <property type="entry name" value="HAMP"/>
    <property type="match status" value="1"/>
</dbReference>
<protein>
    <recommendedName>
        <fullName evidence="21">Signal transduction histidine-protein kinase/phosphatase MprB</fullName>
        <ecNumber evidence="5">2.7.13.3</ecNumber>
    </recommendedName>
    <alternativeName>
        <fullName evidence="22">Mycobacterial persistence regulator B</fullName>
    </alternativeName>
</protein>
<dbReference type="Gene3D" id="1.10.287.130">
    <property type="match status" value="1"/>
</dbReference>
<evidence type="ECO:0000256" key="6">
    <source>
        <dbReference type="ARBA" id="ARBA00022475"/>
    </source>
</evidence>
<dbReference type="CDD" id="cd00082">
    <property type="entry name" value="HisKA"/>
    <property type="match status" value="1"/>
</dbReference>
<evidence type="ECO:0000256" key="19">
    <source>
        <dbReference type="ARBA" id="ARBA00023026"/>
    </source>
</evidence>
<dbReference type="InterPro" id="IPR004358">
    <property type="entry name" value="Sig_transdc_His_kin-like_C"/>
</dbReference>
<evidence type="ECO:0000256" key="18">
    <source>
        <dbReference type="ARBA" id="ARBA00023016"/>
    </source>
</evidence>
<dbReference type="SUPFAM" id="SSF55874">
    <property type="entry name" value="ATPase domain of HSP90 chaperone/DNA topoisomerase II/histidine kinase"/>
    <property type="match status" value="1"/>
</dbReference>
<evidence type="ECO:0000256" key="14">
    <source>
        <dbReference type="ARBA" id="ARBA00022842"/>
    </source>
</evidence>
<dbReference type="Pfam" id="PF00672">
    <property type="entry name" value="HAMP"/>
    <property type="match status" value="1"/>
</dbReference>
<dbReference type="PRINTS" id="PR00344">
    <property type="entry name" value="BCTRLSENSOR"/>
</dbReference>
<evidence type="ECO:0000256" key="10">
    <source>
        <dbReference type="ARBA" id="ARBA00022741"/>
    </source>
</evidence>
<keyword evidence="12" id="KW-0378">Hydrolase</keyword>
<evidence type="ECO:0000256" key="5">
    <source>
        <dbReference type="ARBA" id="ARBA00012438"/>
    </source>
</evidence>
<evidence type="ECO:0000313" key="27">
    <source>
        <dbReference type="EMBL" id="GMA40955.1"/>
    </source>
</evidence>
<comment type="caution">
    <text evidence="27">The sequence shown here is derived from an EMBL/GenBank/DDBJ whole genome shotgun (WGS) entry which is preliminary data.</text>
</comment>
<evidence type="ECO:0000256" key="22">
    <source>
        <dbReference type="ARBA" id="ARBA00041776"/>
    </source>
</evidence>
<feature type="domain" description="Histidine kinase" evidence="25">
    <location>
        <begin position="262"/>
        <end position="469"/>
    </location>
</feature>
<evidence type="ECO:0000256" key="17">
    <source>
        <dbReference type="ARBA" id="ARBA00023012"/>
    </source>
</evidence>
<dbReference type="SMART" id="SM00304">
    <property type="entry name" value="HAMP"/>
    <property type="match status" value="1"/>
</dbReference>
<dbReference type="CDD" id="cd00075">
    <property type="entry name" value="HATPase"/>
    <property type="match status" value="1"/>
</dbReference>
<keyword evidence="15" id="KW-0904">Protein phosphatase</keyword>
<evidence type="ECO:0000256" key="15">
    <source>
        <dbReference type="ARBA" id="ARBA00022912"/>
    </source>
</evidence>
<dbReference type="PROSITE" id="PS50109">
    <property type="entry name" value="HIS_KIN"/>
    <property type="match status" value="1"/>
</dbReference>
<comment type="cofactor">
    <cofactor evidence="3">
        <name>Mg(2+)</name>
        <dbReference type="ChEBI" id="CHEBI:18420"/>
    </cofactor>
</comment>
<keyword evidence="16 24" id="KW-1133">Transmembrane helix</keyword>
<evidence type="ECO:0000256" key="7">
    <source>
        <dbReference type="ARBA" id="ARBA00022553"/>
    </source>
</evidence>
<comment type="catalytic activity">
    <reaction evidence="1">
        <text>ATP + protein L-histidine = ADP + protein N-phospho-L-histidine.</text>
        <dbReference type="EC" id="2.7.13.3"/>
    </reaction>
</comment>
<keyword evidence="7" id="KW-0597">Phosphoprotein</keyword>
<evidence type="ECO:0000256" key="21">
    <source>
        <dbReference type="ARBA" id="ARBA00040454"/>
    </source>
</evidence>
<keyword evidence="24" id="KW-0472">Membrane</keyword>
<feature type="compositionally biased region" description="Basic and acidic residues" evidence="23">
    <location>
        <begin position="479"/>
        <end position="495"/>
    </location>
</feature>
<organism evidence="27 28">
    <name type="scientific">Mobilicoccus caccae</name>
    <dbReference type="NCBI Taxonomy" id="1859295"/>
    <lineage>
        <taxon>Bacteria</taxon>
        <taxon>Bacillati</taxon>
        <taxon>Actinomycetota</taxon>
        <taxon>Actinomycetes</taxon>
        <taxon>Micrococcales</taxon>
        <taxon>Dermatophilaceae</taxon>
        <taxon>Mobilicoccus</taxon>
    </lineage>
</organism>
<feature type="region of interest" description="Disordered" evidence="23">
    <location>
        <begin position="468"/>
        <end position="495"/>
    </location>
</feature>
<dbReference type="PANTHER" id="PTHR44936">
    <property type="entry name" value="SENSOR PROTEIN CREC"/>
    <property type="match status" value="1"/>
</dbReference>
<evidence type="ECO:0000256" key="20">
    <source>
        <dbReference type="ARBA" id="ARBA00023211"/>
    </source>
</evidence>
<evidence type="ECO:0000256" key="4">
    <source>
        <dbReference type="ARBA" id="ARBA00004651"/>
    </source>
</evidence>
<dbReference type="GO" id="GO:0016301">
    <property type="term" value="F:kinase activity"/>
    <property type="evidence" value="ECO:0007669"/>
    <property type="project" value="UniProtKB-KW"/>
</dbReference>
<dbReference type="SMART" id="SM00388">
    <property type="entry name" value="HisKA"/>
    <property type="match status" value="1"/>
</dbReference>